<dbReference type="InterPro" id="IPR006439">
    <property type="entry name" value="HAD-SF_hydro_IA"/>
</dbReference>
<dbReference type="InterPro" id="IPR036412">
    <property type="entry name" value="HAD-like_sf"/>
</dbReference>
<dbReference type="NCBIfam" id="TIGR01493">
    <property type="entry name" value="HAD-SF-IA-v2"/>
    <property type="match status" value="1"/>
</dbReference>
<comment type="caution">
    <text evidence="3">The sequence shown here is derived from an EMBL/GenBank/DDBJ whole genome shotgun (WGS) entry which is preliminary data.</text>
</comment>
<dbReference type="InterPro" id="IPR023198">
    <property type="entry name" value="PGP-like_dom2"/>
</dbReference>
<dbReference type="InterPro" id="IPR023214">
    <property type="entry name" value="HAD_sf"/>
</dbReference>
<dbReference type="Gene3D" id="3.40.50.1000">
    <property type="entry name" value="HAD superfamily/HAD-like"/>
    <property type="match status" value="1"/>
</dbReference>
<dbReference type="InterPro" id="IPR051540">
    <property type="entry name" value="S-2-haloacid_dehalogenase"/>
</dbReference>
<gene>
    <name evidence="3" type="ORF">GCM10025780_33080</name>
</gene>
<evidence type="ECO:0000313" key="4">
    <source>
        <dbReference type="Proteomes" id="UP001501295"/>
    </source>
</evidence>
<dbReference type="RefSeq" id="WP_345377036.1">
    <property type="nucleotide sequence ID" value="NZ_BAABLM010000010.1"/>
</dbReference>
<organism evidence="3 4">
    <name type="scientific">Frondihabitans cladoniiphilus</name>
    <dbReference type="NCBI Taxonomy" id="715785"/>
    <lineage>
        <taxon>Bacteria</taxon>
        <taxon>Bacillati</taxon>
        <taxon>Actinomycetota</taxon>
        <taxon>Actinomycetes</taxon>
        <taxon>Micrococcales</taxon>
        <taxon>Microbacteriaceae</taxon>
        <taxon>Frondihabitans</taxon>
    </lineage>
</organism>
<dbReference type="SFLD" id="SFLDG01129">
    <property type="entry name" value="C1.5:_HAD__Beta-PGM__Phosphata"/>
    <property type="match status" value="1"/>
</dbReference>
<keyword evidence="2" id="KW-0378">Hydrolase</keyword>
<evidence type="ECO:0000256" key="1">
    <source>
        <dbReference type="ARBA" id="ARBA00008106"/>
    </source>
</evidence>
<protein>
    <submittedName>
        <fullName evidence="3">Haloacid dehalogenase type II</fullName>
    </submittedName>
</protein>
<dbReference type="PANTHER" id="PTHR43316">
    <property type="entry name" value="HYDROLASE, HALOACID DELAHOGENASE-RELATED"/>
    <property type="match status" value="1"/>
</dbReference>
<dbReference type="NCBIfam" id="TIGR01428">
    <property type="entry name" value="HAD_type_II"/>
    <property type="match status" value="1"/>
</dbReference>
<dbReference type="Pfam" id="PF00702">
    <property type="entry name" value="Hydrolase"/>
    <property type="match status" value="1"/>
</dbReference>
<dbReference type="SUPFAM" id="SSF56784">
    <property type="entry name" value="HAD-like"/>
    <property type="match status" value="1"/>
</dbReference>
<evidence type="ECO:0000313" key="3">
    <source>
        <dbReference type="EMBL" id="GAA4684445.1"/>
    </source>
</evidence>
<evidence type="ECO:0000256" key="2">
    <source>
        <dbReference type="ARBA" id="ARBA00022801"/>
    </source>
</evidence>
<proteinExistence type="inferred from homology"/>
<dbReference type="SFLD" id="SFLDS00003">
    <property type="entry name" value="Haloacid_Dehalogenase"/>
    <property type="match status" value="1"/>
</dbReference>
<comment type="similarity">
    <text evidence="1">Belongs to the HAD-like hydrolase superfamily. S-2-haloalkanoic acid dehalogenase family.</text>
</comment>
<dbReference type="Proteomes" id="UP001501295">
    <property type="component" value="Unassembled WGS sequence"/>
</dbReference>
<dbReference type="EMBL" id="BAABLM010000010">
    <property type="protein sequence ID" value="GAA4684445.1"/>
    <property type="molecule type" value="Genomic_DNA"/>
</dbReference>
<dbReference type="InterPro" id="IPR006328">
    <property type="entry name" value="2-HAD"/>
</dbReference>
<dbReference type="PANTHER" id="PTHR43316:SF3">
    <property type="entry name" value="HALOACID DEHALOGENASE, TYPE II (AFU_ORTHOLOGUE AFUA_2G07750)-RELATED"/>
    <property type="match status" value="1"/>
</dbReference>
<dbReference type="Gene3D" id="1.10.150.240">
    <property type="entry name" value="Putative phosphatase, domain 2"/>
    <property type="match status" value="1"/>
</dbReference>
<reference evidence="4" key="1">
    <citation type="journal article" date="2019" name="Int. J. Syst. Evol. Microbiol.">
        <title>The Global Catalogue of Microorganisms (GCM) 10K type strain sequencing project: providing services to taxonomists for standard genome sequencing and annotation.</title>
        <authorList>
            <consortium name="The Broad Institute Genomics Platform"/>
            <consortium name="The Broad Institute Genome Sequencing Center for Infectious Disease"/>
            <person name="Wu L."/>
            <person name="Ma J."/>
        </authorList>
    </citation>
    <scope>NUCLEOTIDE SEQUENCE [LARGE SCALE GENOMIC DNA]</scope>
    <source>
        <strain evidence="4">JCM 18956</strain>
    </source>
</reference>
<sequence>MPLSFRPTALVFDVLGTVVDEDGTVIRASAALLAGSTARTPIATSRAEAEAFAQEWMARHSADLQAVVAGDRPWLSGDALRREALESTLTMHPEVRPTPEGLDEAANVGYRLDPWPDSVAAINRLADVYTVIALTNGGTEQTEAMSERAGINWTHVLTGDDARQFKPHPAMYRLPLDEYRLDPEVTLFVAAHPWDLDAAAEAGYRTALVLRPEVEAPADAYDLQVADLGALADALL</sequence>
<keyword evidence="4" id="KW-1185">Reference proteome</keyword>
<dbReference type="PRINTS" id="PR00413">
    <property type="entry name" value="HADHALOGNASE"/>
</dbReference>
<accession>A0ABP8WA33</accession>
<name>A0ABP8WA33_9MICO</name>